<reference evidence="2 3" key="1">
    <citation type="submission" date="2024-02" db="EMBL/GenBank/DDBJ databases">
        <title>Deinococcus xinjiangensis NBRC 107630.</title>
        <authorList>
            <person name="Ichikawa N."/>
            <person name="Katano-Makiyama Y."/>
            <person name="Hidaka K."/>
        </authorList>
    </citation>
    <scope>NUCLEOTIDE SEQUENCE [LARGE SCALE GENOMIC DNA]</scope>
    <source>
        <strain evidence="2 3">NBRC 107630</strain>
    </source>
</reference>
<protein>
    <submittedName>
        <fullName evidence="2">Uncharacterized protein</fullName>
    </submittedName>
</protein>
<organism evidence="2 3">
    <name type="scientific">Deinococcus xinjiangensis</name>
    <dbReference type="NCBI Taxonomy" id="457454"/>
    <lineage>
        <taxon>Bacteria</taxon>
        <taxon>Thermotogati</taxon>
        <taxon>Deinococcota</taxon>
        <taxon>Deinococci</taxon>
        <taxon>Deinococcales</taxon>
        <taxon>Deinococcaceae</taxon>
        <taxon>Deinococcus</taxon>
    </lineage>
</organism>
<feature type="compositionally biased region" description="Polar residues" evidence="1">
    <location>
        <begin position="26"/>
        <end position="37"/>
    </location>
</feature>
<name>A0ABP9VCX7_9DEIO</name>
<proteinExistence type="predicted"/>
<dbReference type="Proteomes" id="UP001458946">
    <property type="component" value="Unassembled WGS sequence"/>
</dbReference>
<dbReference type="EMBL" id="BAABRN010000037">
    <property type="protein sequence ID" value="GAA5503084.1"/>
    <property type="molecule type" value="Genomic_DNA"/>
</dbReference>
<evidence type="ECO:0000256" key="1">
    <source>
        <dbReference type="SAM" id="MobiDB-lite"/>
    </source>
</evidence>
<feature type="region of interest" description="Disordered" evidence="1">
    <location>
        <begin position="26"/>
        <end position="80"/>
    </location>
</feature>
<evidence type="ECO:0000313" key="3">
    <source>
        <dbReference type="Proteomes" id="UP001458946"/>
    </source>
</evidence>
<accession>A0ABP9VCX7</accession>
<evidence type="ECO:0000313" key="2">
    <source>
        <dbReference type="EMBL" id="GAA5503084.1"/>
    </source>
</evidence>
<sequence length="102" mass="11269">MSYCVTRRCDPAPLTPFLTRRTMTGSVDPQEYRSQAPMSEPETVRVRRGQPRGKGSGELKVQKCQPKQKAAAGTGVEPRGSVCVPRRQNVRLGRFVLGGLRV</sequence>
<gene>
    <name evidence="2" type="ORF">Dxin01_02833</name>
</gene>
<comment type="caution">
    <text evidence="2">The sequence shown here is derived from an EMBL/GenBank/DDBJ whole genome shotgun (WGS) entry which is preliminary data.</text>
</comment>
<keyword evidence="3" id="KW-1185">Reference proteome</keyword>